<dbReference type="PANTHER" id="PTHR42024">
    <property type="entry name" value="AMINO ACID PERMEASE_ SLC12A DOMAIN-CONTAINING PROTEIN"/>
    <property type="match status" value="1"/>
</dbReference>
<feature type="signal peptide" evidence="2">
    <location>
        <begin position="1"/>
        <end position="15"/>
    </location>
</feature>
<dbReference type="PANTHER" id="PTHR42024:SF1">
    <property type="entry name" value="AMINO ACID PERMEASE_ SLC12A DOMAIN-CONTAINING PROTEIN"/>
    <property type="match status" value="1"/>
</dbReference>
<dbReference type="Proteomes" id="UP000191285">
    <property type="component" value="Unassembled WGS sequence"/>
</dbReference>
<evidence type="ECO:0000313" key="3">
    <source>
        <dbReference type="EMBL" id="OQE21725.1"/>
    </source>
</evidence>
<evidence type="ECO:0000256" key="1">
    <source>
        <dbReference type="SAM" id="Phobius"/>
    </source>
</evidence>
<protein>
    <recommendedName>
        <fullName evidence="5">Wax synthase domain-containing protein</fullName>
    </recommendedName>
</protein>
<evidence type="ECO:0000256" key="2">
    <source>
        <dbReference type="SAM" id="SignalP"/>
    </source>
</evidence>
<gene>
    <name evidence="3" type="ORF">PENSTE_c011G05406</name>
</gene>
<keyword evidence="2" id="KW-0732">Signal</keyword>
<proteinExistence type="predicted"/>
<keyword evidence="1" id="KW-1133">Transmembrane helix</keyword>
<organism evidence="3 4">
    <name type="scientific">Penicillium steckii</name>
    <dbReference type="NCBI Taxonomy" id="303698"/>
    <lineage>
        <taxon>Eukaryota</taxon>
        <taxon>Fungi</taxon>
        <taxon>Dikarya</taxon>
        <taxon>Ascomycota</taxon>
        <taxon>Pezizomycotina</taxon>
        <taxon>Eurotiomycetes</taxon>
        <taxon>Eurotiomycetidae</taxon>
        <taxon>Eurotiales</taxon>
        <taxon>Aspergillaceae</taxon>
        <taxon>Penicillium</taxon>
    </lineage>
</organism>
<name>A0A1V6T5R5_9EURO</name>
<feature type="chain" id="PRO_5012393084" description="Wax synthase domain-containing protein" evidence="2">
    <location>
        <begin position="16"/>
        <end position="154"/>
    </location>
</feature>
<dbReference type="OrthoDB" id="4838853at2759"/>
<evidence type="ECO:0000313" key="4">
    <source>
        <dbReference type="Proteomes" id="UP000191285"/>
    </source>
</evidence>
<reference evidence="4" key="1">
    <citation type="journal article" date="2017" name="Nat. Microbiol.">
        <title>Global analysis of biosynthetic gene clusters reveals vast potential of secondary metabolite production in Penicillium species.</title>
        <authorList>
            <person name="Nielsen J.C."/>
            <person name="Grijseels S."/>
            <person name="Prigent S."/>
            <person name="Ji B."/>
            <person name="Dainat J."/>
            <person name="Nielsen K.F."/>
            <person name="Frisvad J.C."/>
            <person name="Workman M."/>
            <person name="Nielsen J."/>
        </authorList>
    </citation>
    <scope>NUCLEOTIDE SEQUENCE [LARGE SCALE GENOMIC DNA]</scope>
    <source>
        <strain evidence="4">IBT 24891</strain>
    </source>
</reference>
<accession>A0A1V6T5R5</accession>
<keyword evidence="4" id="KW-1185">Reference proteome</keyword>
<evidence type="ECO:0008006" key="5">
    <source>
        <dbReference type="Google" id="ProtNLM"/>
    </source>
</evidence>
<sequence>MGGVSLLAFLIRAWALWRPDSDCRPLGQQSLTENLHIVSLPLLVLVLWVSGQMVIAEVLLALRVKVPFRISSLKKGDALRPGVYVIGEDVVAVDGKQGREWRQAWNYRYLSSLVFRHFLIFIERIWACTGLSIVAIIWGIVFGMENHEVGYAIG</sequence>
<keyword evidence="1" id="KW-0812">Transmembrane</keyword>
<comment type="caution">
    <text evidence="3">The sequence shown here is derived from an EMBL/GenBank/DDBJ whole genome shotgun (WGS) entry which is preliminary data.</text>
</comment>
<feature type="transmembrane region" description="Helical" evidence="1">
    <location>
        <begin position="39"/>
        <end position="62"/>
    </location>
</feature>
<dbReference type="AlphaFoldDB" id="A0A1V6T5R5"/>
<feature type="transmembrane region" description="Helical" evidence="1">
    <location>
        <begin position="118"/>
        <end position="141"/>
    </location>
</feature>
<dbReference type="EMBL" id="MLKD01000011">
    <property type="protein sequence ID" value="OQE21725.1"/>
    <property type="molecule type" value="Genomic_DNA"/>
</dbReference>
<keyword evidence="1" id="KW-0472">Membrane</keyword>